<dbReference type="InterPro" id="IPR014955">
    <property type="entry name" value="DUF1826"/>
</dbReference>
<dbReference type="Pfam" id="PF08856">
    <property type="entry name" value="DUF1826"/>
    <property type="match status" value="1"/>
</dbReference>
<reference evidence="1 2" key="1">
    <citation type="submission" date="2024-09" db="EMBL/GenBank/DDBJ databases">
        <authorList>
            <person name="Sun Q."/>
            <person name="Mori K."/>
        </authorList>
    </citation>
    <scope>NUCLEOTIDE SEQUENCE [LARGE SCALE GENOMIC DNA]</scope>
    <source>
        <strain evidence="1 2">ATCC 51285</strain>
    </source>
</reference>
<comment type="caution">
    <text evidence="1">The sequence shown here is derived from an EMBL/GenBank/DDBJ whole genome shotgun (WGS) entry which is preliminary data.</text>
</comment>
<dbReference type="RefSeq" id="WP_051527599.1">
    <property type="nucleotide sequence ID" value="NZ_JBHLZN010000006.1"/>
</dbReference>
<keyword evidence="2" id="KW-1185">Reference proteome</keyword>
<organism evidence="1 2">
    <name type="scientific">Balneatrix alpica</name>
    <dbReference type="NCBI Taxonomy" id="75684"/>
    <lineage>
        <taxon>Bacteria</taxon>
        <taxon>Pseudomonadati</taxon>
        <taxon>Pseudomonadota</taxon>
        <taxon>Gammaproteobacteria</taxon>
        <taxon>Oceanospirillales</taxon>
        <taxon>Balneatrichaceae</taxon>
        <taxon>Balneatrix</taxon>
    </lineage>
</organism>
<protein>
    <submittedName>
        <fullName evidence="1">DUF1826 domain-containing protein</fullName>
    </submittedName>
</protein>
<dbReference type="Proteomes" id="UP001589628">
    <property type="component" value="Unassembled WGS sequence"/>
</dbReference>
<sequence>MRVADAWALSPLPALSQSLSPELSVCTDILKDEVNLVLWQRRLTPEVADFAARLAEDGDGHWLLTLAVREEDEQVELADWLSHASHWPGYQAFIDDVAELCSLYACLLGAKTLGLRLRSLDHAQCPRWHVDQVSVRLVCAYHGPGPQWVPARQARTLSAPNQQPVEVRQAGCGEVAWLKGERWLTQAGADYQGQGIVHRSPPLAQGQRRLLLTLDWLE</sequence>
<dbReference type="EMBL" id="JBHLZN010000006">
    <property type="protein sequence ID" value="MFB9887756.1"/>
    <property type="molecule type" value="Genomic_DNA"/>
</dbReference>
<evidence type="ECO:0000313" key="1">
    <source>
        <dbReference type="EMBL" id="MFB9887756.1"/>
    </source>
</evidence>
<proteinExistence type="predicted"/>
<evidence type="ECO:0000313" key="2">
    <source>
        <dbReference type="Proteomes" id="UP001589628"/>
    </source>
</evidence>
<gene>
    <name evidence="1" type="ORF">ACFFLH_15170</name>
</gene>
<name>A0ABV5ZET6_9GAMM</name>
<accession>A0ABV5ZET6</accession>